<evidence type="ECO:0000313" key="1">
    <source>
        <dbReference type="EMBL" id="EGO60549.1"/>
    </source>
</evidence>
<accession>F8MD05</accession>
<evidence type="ECO:0000313" key="2">
    <source>
        <dbReference type="Proteomes" id="UP000008065"/>
    </source>
</evidence>
<sequence>MYPTPPSFRQNLMAKSAPRLNRKVTISSKCSSSLSFEFIHVVLRLDGVEEGGG</sequence>
<reference evidence="2" key="1">
    <citation type="journal article" date="2011" name="Genetics">
        <title>Massive changes in genome architecture accompany the transition to self-fertility in the filamentous fungus Neurospora tetrasperma.</title>
        <authorList>
            <person name="Ellison C.E."/>
            <person name="Stajich J.E."/>
            <person name="Jacobson D.J."/>
            <person name="Natvig D.O."/>
            <person name="Lapidus A."/>
            <person name="Foster B."/>
            <person name="Aerts A."/>
            <person name="Riley R."/>
            <person name="Lindquist E.A."/>
            <person name="Grigoriev I.V."/>
            <person name="Taylor J.W."/>
        </authorList>
    </citation>
    <scope>NUCLEOTIDE SEQUENCE [LARGE SCALE GENOMIC DNA]</scope>
    <source>
        <strain evidence="2">FGSC 2508 / P0657</strain>
    </source>
</reference>
<protein>
    <submittedName>
        <fullName evidence="1">Uncharacterized protein</fullName>
    </submittedName>
</protein>
<dbReference type="GeneID" id="20822851"/>
<dbReference type="KEGG" id="nte:NEUTE1DRAFT115770"/>
<organism evidence="1 2">
    <name type="scientific">Neurospora tetrasperma (strain FGSC 2508 / ATCC MYA-4615 / P0657)</name>
    <dbReference type="NCBI Taxonomy" id="510951"/>
    <lineage>
        <taxon>Eukaryota</taxon>
        <taxon>Fungi</taxon>
        <taxon>Dikarya</taxon>
        <taxon>Ascomycota</taxon>
        <taxon>Pezizomycotina</taxon>
        <taxon>Sordariomycetes</taxon>
        <taxon>Sordariomycetidae</taxon>
        <taxon>Sordariales</taxon>
        <taxon>Sordariaceae</taxon>
        <taxon>Neurospora</taxon>
    </lineage>
</organism>
<proteinExistence type="predicted"/>
<dbReference type="AlphaFoldDB" id="F8MD05"/>
<dbReference type="VEuPathDB" id="FungiDB:NEUTE1DRAFT_115770"/>
<dbReference type="RefSeq" id="XP_009847800.1">
    <property type="nucleotide sequence ID" value="XM_009849498.1"/>
</dbReference>
<name>F8MD05_NEUT8</name>
<dbReference type="Proteomes" id="UP000008065">
    <property type="component" value="Unassembled WGS sequence"/>
</dbReference>
<dbReference type="HOGENOM" id="CLU_3069252_0_0_1"/>
<dbReference type="EMBL" id="GL891302">
    <property type="protein sequence ID" value="EGO60549.1"/>
    <property type="molecule type" value="Genomic_DNA"/>
</dbReference>
<gene>
    <name evidence="1" type="ORF">NEUTE1DRAFT_115770</name>
</gene>
<keyword evidence="2" id="KW-1185">Reference proteome</keyword>